<dbReference type="EMBL" id="DF237629">
    <property type="protein sequence ID" value="GAQ90748.1"/>
    <property type="molecule type" value="Genomic_DNA"/>
</dbReference>
<dbReference type="InterPro" id="IPR013783">
    <property type="entry name" value="Ig-like_fold"/>
</dbReference>
<dbReference type="AlphaFoldDB" id="A0A1Y1IRJ9"/>
<sequence length="336" mass="33318">MPLISAASTQSVQTSLSVSGESSATFTAQKQSIFRIGTARALGVPVLSVALLSLDGVPLQASFRRRLLDAASGPQSVRSAVASGAVDAQLRAGGLAVQAALAADVAVVTLAPGDVIHDRRSAVPPAIGSLADVTVDQGQPMPKQSFTVTTSGKLGVSVSASASNSTLVPSSNVLVTFDGTAYGVQANPAPGQSGTTYILVTATDTAGSSNSEAFMLAVRPAQAGSTSGAGIVIYAAAAGGGGLLLLVAVAAGFFVHHRRKRNKVNQVVSVAPLPGAAVDRDAVQPFDAPAALDGSKAPVPAPNVATPSAPLTSAADSDPVASPRGQADLGLPIRSD</sequence>
<keyword evidence="2" id="KW-0812">Transmembrane</keyword>
<evidence type="ECO:0000313" key="3">
    <source>
        <dbReference type="EMBL" id="GAQ90748.1"/>
    </source>
</evidence>
<evidence type="ECO:0000256" key="1">
    <source>
        <dbReference type="SAM" id="MobiDB-lite"/>
    </source>
</evidence>
<feature type="transmembrane region" description="Helical" evidence="2">
    <location>
        <begin position="231"/>
        <end position="255"/>
    </location>
</feature>
<evidence type="ECO:0000313" key="4">
    <source>
        <dbReference type="Proteomes" id="UP000054558"/>
    </source>
</evidence>
<dbReference type="Proteomes" id="UP000054558">
    <property type="component" value="Unassembled WGS sequence"/>
</dbReference>
<keyword evidence="2" id="KW-0472">Membrane</keyword>
<feature type="region of interest" description="Disordered" evidence="1">
    <location>
        <begin position="289"/>
        <end position="336"/>
    </location>
</feature>
<gene>
    <name evidence="3" type="ORF">KFL_006800040</name>
</gene>
<keyword evidence="2" id="KW-1133">Transmembrane helix</keyword>
<keyword evidence="4" id="KW-1185">Reference proteome</keyword>
<organism evidence="3 4">
    <name type="scientific">Klebsormidium nitens</name>
    <name type="common">Green alga</name>
    <name type="synonym">Ulothrix nitens</name>
    <dbReference type="NCBI Taxonomy" id="105231"/>
    <lineage>
        <taxon>Eukaryota</taxon>
        <taxon>Viridiplantae</taxon>
        <taxon>Streptophyta</taxon>
        <taxon>Klebsormidiophyceae</taxon>
        <taxon>Klebsormidiales</taxon>
        <taxon>Klebsormidiaceae</taxon>
        <taxon>Klebsormidium</taxon>
    </lineage>
</organism>
<dbReference type="Gene3D" id="2.60.40.10">
    <property type="entry name" value="Immunoglobulins"/>
    <property type="match status" value="1"/>
</dbReference>
<protein>
    <recommendedName>
        <fullName evidence="5">Dystroglycan-type cadherin-like domain-containing protein</fullName>
    </recommendedName>
</protein>
<name>A0A1Y1IRJ9_KLENI</name>
<feature type="compositionally biased region" description="Polar residues" evidence="1">
    <location>
        <begin position="305"/>
        <end position="315"/>
    </location>
</feature>
<evidence type="ECO:0008006" key="5">
    <source>
        <dbReference type="Google" id="ProtNLM"/>
    </source>
</evidence>
<evidence type="ECO:0000256" key="2">
    <source>
        <dbReference type="SAM" id="Phobius"/>
    </source>
</evidence>
<accession>A0A1Y1IRJ9</accession>
<proteinExistence type="predicted"/>
<reference evidence="3 4" key="1">
    <citation type="journal article" date="2014" name="Nat. Commun.">
        <title>Klebsormidium flaccidum genome reveals primary factors for plant terrestrial adaptation.</title>
        <authorList>
            <person name="Hori K."/>
            <person name="Maruyama F."/>
            <person name="Fujisawa T."/>
            <person name="Togashi T."/>
            <person name="Yamamoto N."/>
            <person name="Seo M."/>
            <person name="Sato S."/>
            <person name="Yamada T."/>
            <person name="Mori H."/>
            <person name="Tajima N."/>
            <person name="Moriyama T."/>
            <person name="Ikeuchi M."/>
            <person name="Watanabe M."/>
            <person name="Wada H."/>
            <person name="Kobayashi K."/>
            <person name="Saito M."/>
            <person name="Masuda T."/>
            <person name="Sasaki-Sekimoto Y."/>
            <person name="Mashiguchi K."/>
            <person name="Awai K."/>
            <person name="Shimojima M."/>
            <person name="Masuda S."/>
            <person name="Iwai M."/>
            <person name="Nobusawa T."/>
            <person name="Narise T."/>
            <person name="Kondo S."/>
            <person name="Saito H."/>
            <person name="Sato R."/>
            <person name="Murakawa M."/>
            <person name="Ihara Y."/>
            <person name="Oshima-Yamada Y."/>
            <person name="Ohtaka K."/>
            <person name="Satoh M."/>
            <person name="Sonobe K."/>
            <person name="Ishii M."/>
            <person name="Ohtani R."/>
            <person name="Kanamori-Sato M."/>
            <person name="Honoki R."/>
            <person name="Miyazaki D."/>
            <person name="Mochizuki H."/>
            <person name="Umetsu J."/>
            <person name="Higashi K."/>
            <person name="Shibata D."/>
            <person name="Kamiya Y."/>
            <person name="Sato N."/>
            <person name="Nakamura Y."/>
            <person name="Tabata S."/>
            <person name="Ida S."/>
            <person name="Kurokawa K."/>
            <person name="Ohta H."/>
        </authorList>
    </citation>
    <scope>NUCLEOTIDE SEQUENCE [LARGE SCALE GENOMIC DNA]</scope>
    <source>
        <strain evidence="3 4">NIES-2285</strain>
    </source>
</reference>